<sequence>MMTDLDFYAHVATRKEVLGVGIGAQPGEWETTLGDDCLDTEDGSLLRRDYGLVELSFQDEDGAWPCFGMSVQVHRLRWDSESSVPAPLRDAYGDFAPATRFEALAAAIAELGCSVAPEPEPDEDGTAGCIRRYRVTESGVRIFVRADEDDQGQSGTVWSLSVSPAWWSEAG</sequence>
<protein>
    <submittedName>
        <fullName evidence="1">Uncharacterized protein</fullName>
    </submittedName>
</protein>
<proteinExistence type="predicted"/>
<keyword evidence="2" id="KW-1185">Reference proteome</keyword>
<dbReference type="AlphaFoldDB" id="A0A143CD62"/>
<evidence type="ECO:0000313" key="1">
    <source>
        <dbReference type="EMBL" id="AMW15020.1"/>
    </source>
</evidence>
<name>A0A143CD62_9ACTN</name>
<dbReference type="EMBL" id="CP015098">
    <property type="protein sequence ID" value="AMW15020.1"/>
    <property type="molecule type" value="Genomic_DNA"/>
</dbReference>
<reference evidence="2" key="1">
    <citation type="submission" date="2016-04" db="EMBL/GenBank/DDBJ databases">
        <authorList>
            <person name="Zhang B."/>
        </authorList>
    </citation>
    <scope>NUCLEOTIDE SEQUENCE [LARGE SCALE GENOMIC DNA]</scope>
    <source>
        <strain evidence="2">S10</strain>
    </source>
</reference>
<evidence type="ECO:0000313" key="2">
    <source>
        <dbReference type="Proteomes" id="UP000076096"/>
    </source>
</evidence>
<dbReference type="KEGG" id="stsi:A4E84_39525"/>
<dbReference type="Proteomes" id="UP000076096">
    <property type="component" value="Chromosome"/>
</dbReference>
<organism evidence="1 2">
    <name type="scientific">Streptomyces qaidamensis</name>
    <dbReference type="NCBI Taxonomy" id="1783515"/>
    <lineage>
        <taxon>Bacteria</taxon>
        <taxon>Bacillati</taxon>
        <taxon>Actinomycetota</taxon>
        <taxon>Actinomycetes</taxon>
        <taxon>Kitasatosporales</taxon>
        <taxon>Streptomycetaceae</taxon>
        <taxon>Streptomyces</taxon>
        <taxon>Streptomyces aurantiacus group</taxon>
    </lineage>
</organism>
<gene>
    <name evidence="1" type="ORF">A4E84_39525</name>
</gene>
<accession>A0A143CD62</accession>